<comment type="caution">
    <text evidence="1">The sequence shown here is derived from an EMBL/GenBank/DDBJ whole genome shotgun (WGS) entry which is preliminary data.</text>
</comment>
<protein>
    <submittedName>
        <fullName evidence="1">Uncharacterized protein</fullName>
    </submittedName>
</protein>
<organism evidence="1 2">
    <name type="scientific">Neophaeococcomyces mojaviensis</name>
    <dbReference type="NCBI Taxonomy" id="3383035"/>
    <lineage>
        <taxon>Eukaryota</taxon>
        <taxon>Fungi</taxon>
        <taxon>Dikarya</taxon>
        <taxon>Ascomycota</taxon>
        <taxon>Pezizomycotina</taxon>
        <taxon>Eurotiomycetes</taxon>
        <taxon>Chaetothyriomycetidae</taxon>
        <taxon>Chaetothyriales</taxon>
        <taxon>Chaetothyriales incertae sedis</taxon>
        <taxon>Neophaeococcomyces</taxon>
    </lineage>
</organism>
<accession>A0ACC2ZQV7</accession>
<keyword evidence="2" id="KW-1185">Reference proteome</keyword>
<dbReference type="Proteomes" id="UP001172386">
    <property type="component" value="Unassembled WGS sequence"/>
</dbReference>
<evidence type="ECO:0000313" key="2">
    <source>
        <dbReference type="Proteomes" id="UP001172386"/>
    </source>
</evidence>
<evidence type="ECO:0000313" key="1">
    <source>
        <dbReference type="EMBL" id="KAJ9649900.1"/>
    </source>
</evidence>
<gene>
    <name evidence="1" type="ORF">H2198_010775</name>
</gene>
<proteinExistence type="predicted"/>
<name>A0ACC2ZQV7_9EURO</name>
<dbReference type="EMBL" id="JAPDRQ010000418">
    <property type="protein sequence ID" value="KAJ9649900.1"/>
    <property type="molecule type" value="Genomic_DNA"/>
</dbReference>
<reference evidence="1" key="1">
    <citation type="submission" date="2022-10" db="EMBL/GenBank/DDBJ databases">
        <title>Culturing micro-colonial fungi from biological soil crusts in the Mojave desert and describing Neophaeococcomyces mojavensis, and introducing the new genera and species Taxawa tesnikishii.</title>
        <authorList>
            <person name="Kurbessoian T."/>
            <person name="Stajich J.E."/>
        </authorList>
    </citation>
    <scope>NUCLEOTIDE SEQUENCE</scope>
    <source>
        <strain evidence="1">JES_112</strain>
    </source>
</reference>
<sequence length="470" mass="52044">MDSVKTSQHALEEKHDVECLEASTEPLEYSLEEERKAVWKLDIVLIPLLCVIYLFSYIDRGNIGNAKTAGLNKDLGLSSNQYAWLITMYYIAYICFHWTILVWKLVSPPLWVAIMTFGFGSMSMIQGAANSWGGLMALRFLIGVFEAGYGPGVAFFLSWFYNRQEMALRYCLFIGASALANAFASSMAYGIVQANAAIHDWRLLFIVEGTPTILIAVVAYFLLPKGPDAVRYLTRRQNGIIRDRAIRARGEVSNESKVSISESLQVFKDYKCWLQAFTIFCFNSAFGSLPAFLPTIVKEMGFTSVRAQGLSAPPYLAAYCFCISLAFVSDRIKQRGILITLFAWIGASGYLMLRVSEKTAVRYAAVYLVTCGVFPCIGLTFAWVTDNQMSSNRRGAGLALFGMIGQCGSFLGANIFPDETAPYFQHGMGILTGVLFAGGALAFILSMALRLENRRMAKAGNTDEKCTYVC</sequence>